<evidence type="ECO:0000313" key="3">
    <source>
        <dbReference type="EMBL" id="JAP91183.1"/>
    </source>
</evidence>
<dbReference type="EMBL" id="GDID01005423">
    <property type="protein sequence ID" value="JAP91183.1"/>
    <property type="molecule type" value="Transcribed_RNA"/>
</dbReference>
<dbReference type="PROSITE" id="PS00018">
    <property type="entry name" value="EF_HAND_1"/>
    <property type="match status" value="1"/>
</dbReference>
<sequence length="170" mass="19141">MQGGGQMMMNPQLQAKFYAIDKNRSGRIALQEIAMSYPQFKFPMKSAQMLLRGITDLPFIDINTFPMFDSYINNFYAAFARVSMGSPIIMAQQTVMALQSLQFPNLTPQSFNAVVSKFDSNKNGVDFGEFLAICAYILVCTRLISKYDTNKDGHLTVEINGLLSLGLWFF</sequence>
<proteinExistence type="predicted"/>
<dbReference type="SUPFAM" id="SSF47473">
    <property type="entry name" value="EF-hand"/>
    <property type="match status" value="1"/>
</dbReference>
<keyword evidence="1" id="KW-0106">Calcium</keyword>
<dbReference type="InterPro" id="IPR002048">
    <property type="entry name" value="EF_hand_dom"/>
</dbReference>
<reference evidence="3" key="1">
    <citation type="submission" date="2015-07" db="EMBL/GenBank/DDBJ databases">
        <title>Adaptation to a free-living lifestyle via gene acquisitions in the diplomonad Trepomonas sp. PC1.</title>
        <authorList>
            <person name="Xu F."/>
            <person name="Jerlstrom-Hultqvist J."/>
            <person name="Kolisko M."/>
            <person name="Simpson A.G.B."/>
            <person name="Roger A.J."/>
            <person name="Svard S.G."/>
            <person name="Andersson J.O."/>
        </authorList>
    </citation>
    <scope>NUCLEOTIDE SEQUENCE</scope>
    <source>
        <strain evidence="3">PC1</strain>
    </source>
</reference>
<gene>
    <name evidence="3" type="ORF">TPC1_17277</name>
</gene>
<dbReference type="InterPro" id="IPR018247">
    <property type="entry name" value="EF_Hand_1_Ca_BS"/>
</dbReference>
<evidence type="ECO:0000256" key="1">
    <source>
        <dbReference type="ARBA" id="ARBA00022837"/>
    </source>
</evidence>
<name>A0A146K2S1_9EUKA</name>
<dbReference type="GO" id="GO:0005509">
    <property type="term" value="F:calcium ion binding"/>
    <property type="evidence" value="ECO:0007669"/>
    <property type="project" value="InterPro"/>
</dbReference>
<dbReference type="Gene3D" id="1.10.238.10">
    <property type="entry name" value="EF-hand"/>
    <property type="match status" value="1"/>
</dbReference>
<evidence type="ECO:0000259" key="2">
    <source>
        <dbReference type="Pfam" id="PF13202"/>
    </source>
</evidence>
<accession>A0A146K2S1</accession>
<dbReference type="InterPro" id="IPR011992">
    <property type="entry name" value="EF-hand-dom_pair"/>
</dbReference>
<feature type="domain" description="EF-hand" evidence="2">
    <location>
        <begin position="17"/>
        <end position="29"/>
    </location>
</feature>
<dbReference type="AlphaFoldDB" id="A0A146K2S1"/>
<organism evidence="3">
    <name type="scientific">Trepomonas sp. PC1</name>
    <dbReference type="NCBI Taxonomy" id="1076344"/>
    <lineage>
        <taxon>Eukaryota</taxon>
        <taxon>Metamonada</taxon>
        <taxon>Diplomonadida</taxon>
        <taxon>Hexamitidae</taxon>
        <taxon>Hexamitinae</taxon>
        <taxon>Trepomonas</taxon>
    </lineage>
</organism>
<dbReference type="Pfam" id="PF13202">
    <property type="entry name" value="EF-hand_5"/>
    <property type="match status" value="1"/>
</dbReference>
<protein>
    <recommendedName>
        <fullName evidence="2">EF-hand domain-containing protein</fullName>
    </recommendedName>
</protein>